<accession>A0ABQ7HXU0</accession>
<gene>
    <name evidence="2" type="ORF">TCON_1792</name>
</gene>
<proteinExistence type="predicted"/>
<evidence type="ECO:0000313" key="2">
    <source>
        <dbReference type="EMBL" id="KAF7682994.1"/>
    </source>
</evidence>
<comment type="caution">
    <text evidence="2">The sequence shown here is derived from an EMBL/GenBank/DDBJ whole genome shotgun (WGS) entry which is preliminary data.</text>
</comment>
<feature type="coiled-coil region" evidence="1">
    <location>
        <begin position="106"/>
        <end position="238"/>
    </location>
</feature>
<dbReference type="Proteomes" id="UP001516464">
    <property type="component" value="Unassembled WGS sequence"/>
</dbReference>
<reference evidence="2 3" key="1">
    <citation type="submission" date="2019-01" db="EMBL/GenBank/DDBJ databases">
        <title>Genomes sequencing and comparative genomics of infectious freshwater microsporidia, Cucumispora dikerogammari and Thelohania contejeani.</title>
        <authorList>
            <person name="Cormier A."/>
            <person name="Giraud I."/>
            <person name="Wattier R."/>
            <person name="Teixeira M."/>
            <person name="Grandjean F."/>
            <person name="Rigaud T."/>
            <person name="Cordaux R."/>
        </authorList>
    </citation>
    <scope>NUCLEOTIDE SEQUENCE [LARGE SCALE GENOMIC DNA]</scope>
    <source>
        <strain evidence="2">T1</strain>
        <tissue evidence="2">Spores</tissue>
    </source>
</reference>
<keyword evidence="3" id="KW-1185">Reference proteome</keyword>
<keyword evidence="1" id="KW-0175">Coiled coil</keyword>
<protein>
    <submittedName>
        <fullName evidence="2">Uncharacterized protein</fullName>
    </submittedName>
</protein>
<name>A0ABQ7HXU0_9MICR</name>
<feature type="coiled-coil region" evidence="1">
    <location>
        <begin position="34"/>
        <end position="61"/>
    </location>
</feature>
<evidence type="ECO:0000313" key="3">
    <source>
        <dbReference type="Proteomes" id="UP001516464"/>
    </source>
</evidence>
<feature type="coiled-coil region" evidence="1">
    <location>
        <begin position="352"/>
        <end position="418"/>
    </location>
</feature>
<sequence length="674" mass="79320">MKNEDQINEEIEKFLSMKNKDVLTETCDNDRGEINIDREDLTKLIQTLENLEKTYSNIHAALDSNDKEMLKGEILKGDVKTSLLCESLMKVLKEVALERNVARENEKKLMDQVHDLRVEVANLQKEGSKNESNVEFVTRSNEELLRIVRDQKERMKSYREKYENEKQTSDGMRLINKELEILKNKANEKYFCLEKELDVLKERIKEKDEDIKELKVKIKNKESEYLDLKAKNIKLEQSNEGLYKRITAKENSLSLCNAELSSLLAKEKRNFSEMESLKEKCSYYERLYKSISSQNDYLNSQLSKMINLNNIDKIEFDKTVSLDEKETKNDEIKPSDEQKRITRKYKYARKKIFKLKSECKNLKIDLEFQKNEMESVKKELFKQRNENNKIAANSKKMIDGLLIRMEELIDKNHEMKEKLYSEATITDFSIQAKDKEVEFTSNINLQHSYDIDDLQKEENYEEKYIQYDPLNTHNINEQDESFKTAIEYPTKDDVNKLLDRINIKDVLMNPTSHNKEDPENEKYEDMPIKEPISEEYYSSKNNKNEGTHEISDHYLNKEPIIISSTPLNEDKHDNNEINNNKAIVPLDISDEKQKPESNNFASETVKSFSTTSSLKNMIEKTEALKAKFDQLDKQLNEIKKSEAPLKEKLHDQIQAYTNYYYSDFLDVSNDSDIL</sequence>
<dbReference type="EMBL" id="SBIQ01000145">
    <property type="protein sequence ID" value="KAF7682994.1"/>
    <property type="molecule type" value="Genomic_DNA"/>
</dbReference>
<organism evidence="2 3">
    <name type="scientific">Astathelohania contejeani</name>
    <dbReference type="NCBI Taxonomy" id="164912"/>
    <lineage>
        <taxon>Eukaryota</taxon>
        <taxon>Fungi</taxon>
        <taxon>Fungi incertae sedis</taxon>
        <taxon>Microsporidia</taxon>
        <taxon>Astathelohaniidae</taxon>
        <taxon>Astathelohania</taxon>
    </lineage>
</organism>
<evidence type="ECO:0000256" key="1">
    <source>
        <dbReference type="SAM" id="Coils"/>
    </source>
</evidence>
<feature type="coiled-coil region" evidence="1">
    <location>
        <begin position="614"/>
        <end position="641"/>
    </location>
</feature>